<dbReference type="EMBL" id="BMDG01000014">
    <property type="protein sequence ID" value="GGI11387.1"/>
    <property type="molecule type" value="Genomic_DNA"/>
</dbReference>
<dbReference type="RefSeq" id="WP_188525104.1">
    <property type="nucleotide sequence ID" value="NZ_BMDG01000014.1"/>
</dbReference>
<feature type="transmembrane region" description="Helical" evidence="1">
    <location>
        <begin position="50"/>
        <end position="70"/>
    </location>
</feature>
<keyword evidence="1" id="KW-0812">Transmembrane</keyword>
<name>A0ABQ2BD97_9MICO</name>
<gene>
    <name evidence="2" type="ORF">GCM10007368_35950</name>
</gene>
<proteinExistence type="predicted"/>
<evidence type="ECO:0000313" key="2">
    <source>
        <dbReference type="EMBL" id="GGI11387.1"/>
    </source>
</evidence>
<evidence type="ECO:0000256" key="1">
    <source>
        <dbReference type="SAM" id="Phobius"/>
    </source>
</evidence>
<keyword evidence="3" id="KW-1185">Reference proteome</keyword>
<protein>
    <submittedName>
        <fullName evidence="2">Uncharacterized protein</fullName>
    </submittedName>
</protein>
<sequence>MPEARVRAVVDEAVRHAADAGRSLQQEFGSPTSYAARFAPDAAVAGRCSAWWWTATALAPVALFVTYVAADGWHRQGAFVGLDLWFALCVAMAVAAWRRSVAGARSSGP</sequence>
<accession>A0ABQ2BD97</accession>
<reference evidence="3" key="1">
    <citation type="journal article" date="2019" name="Int. J. Syst. Evol. Microbiol.">
        <title>The Global Catalogue of Microorganisms (GCM) 10K type strain sequencing project: providing services to taxonomists for standard genome sequencing and annotation.</title>
        <authorList>
            <consortium name="The Broad Institute Genomics Platform"/>
            <consortium name="The Broad Institute Genome Sequencing Center for Infectious Disease"/>
            <person name="Wu L."/>
            <person name="Ma J."/>
        </authorList>
    </citation>
    <scope>NUCLEOTIDE SEQUENCE [LARGE SCALE GENOMIC DNA]</scope>
    <source>
        <strain evidence="3">CCM 8653</strain>
    </source>
</reference>
<dbReference type="Proteomes" id="UP000632535">
    <property type="component" value="Unassembled WGS sequence"/>
</dbReference>
<evidence type="ECO:0000313" key="3">
    <source>
        <dbReference type="Proteomes" id="UP000632535"/>
    </source>
</evidence>
<comment type="caution">
    <text evidence="2">The sequence shown here is derived from an EMBL/GenBank/DDBJ whole genome shotgun (WGS) entry which is preliminary data.</text>
</comment>
<keyword evidence="1" id="KW-0472">Membrane</keyword>
<keyword evidence="1" id="KW-1133">Transmembrane helix</keyword>
<feature type="transmembrane region" description="Helical" evidence="1">
    <location>
        <begin position="77"/>
        <end position="97"/>
    </location>
</feature>
<organism evidence="2 3">
    <name type="scientific">Isoptericola cucumis</name>
    <dbReference type="NCBI Taxonomy" id="1776856"/>
    <lineage>
        <taxon>Bacteria</taxon>
        <taxon>Bacillati</taxon>
        <taxon>Actinomycetota</taxon>
        <taxon>Actinomycetes</taxon>
        <taxon>Micrococcales</taxon>
        <taxon>Promicromonosporaceae</taxon>
        <taxon>Isoptericola</taxon>
    </lineage>
</organism>